<keyword evidence="5" id="KW-0645">Protease</keyword>
<sequence length="174" mass="19255">MKRKLRGEEEAMGYWFIYSPNRWRDHGKEKLNGQDGIILGADTRATEGPVVADKNCEKIHYMAPNIYCYGLDRLAIIEALIDMVSSQLQLHRQSTTRESKVVTALTLLKTHLFGYQGHVSAALVLGGVGITGPHLHTIYPHGLTDTLPYVTMGSGSLAAMAMFESNYKESLSIS</sequence>
<dbReference type="GO" id="GO:0005839">
    <property type="term" value="C:proteasome core complex"/>
    <property type="evidence" value="ECO:0007669"/>
    <property type="project" value="InterPro"/>
</dbReference>
<comment type="subcellular location">
    <subcellularLocation>
        <location evidence="2">Nucleus</location>
    </subcellularLocation>
</comment>
<dbReference type="InterPro" id="IPR029055">
    <property type="entry name" value="Ntn_hydrolases_N"/>
</dbReference>
<comment type="caution">
    <text evidence="10">The sequence shown here is derived from an EMBL/GenBank/DDBJ whole genome shotgun (WGS) entry which is preliminary data.</text>
</comment>
<evidence type="ECO:0000256" key="9">
    <source>
        <dbReference type="ARBA" id="ARBA00023242"/>
    </source>
</evidence>
<reference evidence="10 11" key="1">
    <citation type="submission" date="2020-10" db="EMBL/GenBank/DDBJ databases">
        <title>The Coptis chinensis genome and diversification of protoberbering-type alkaloids.</title>
        <authorList>
            <person name="Wang B."/>
            <person name="Shu S."/>
            <person name="Song C."/>
            <person name="Liu Y."/>
        </authorList>
    </citation>
    <scope>NUCLEOTIDE SEQUENCE [LARGE SCALE GENOMIC DNA]</scope>
    <source>
        <strain evidence="10">HL-2020</strain>
        <tissue evidence="10">Leaf</tissue>
    </source>
</reference>
<evidence type="ECO:0000256" key="6">
    <source>
        <dbReference type="ARBA" id="ARBA00022698"/>
    </source>
</evidence>
<evidence type="ECO:0000256" key="4">
    <source>
        <dbReference type="ARBA" id="ARBA00022490"/>
    </source>
</evidence>
<evidence type="ECO:0000256" key="3">
    <source>
        <dbReference type="ARBA" id="ARBA00012039"/>
    </source>
</evidence>
<evidence type="ECO:0000256" key="1">
    <source>
        <dbReference type="ARBA" id="ARBA00001198"/>
    </source>
</evidence>
<dbReference type="InterPro" id="IPR023333">
    <property type="entry name" value="Proteasome_suB-type"/>
</dbReference>
<keyword evidence="6" id="KW-0888">Threonine protease</keyword>
<keyword evidence="8" id="KW-0647">Proteasome</keyword>
<dbReference type="AlphaFoldDB" id="A0A835H0K2"/>
<dbReference type="PANTHER" id="PTHR32194:SF4">
    <property type="entry name" value="PROTEASOME SUBUNIT BETA TYPE-7"/>
    <property type="match status" value="1"/>
</dbReference>
<name>A0A835H0K2_9MAGN</name>
<organism evidence="10 11">
    <name type="scientific">Coptis chinensis</name>
    <dbReference type="NCBI Taxonomy" id="261450"/>
    <lineage>
        <taxon>Eukaryota</taxon>
        <taxon>Viridiplantae</taxon>
        <taxon>Streptophyta</taxon>
        <taxon>Embryophyta</taxon>
        <taxon>Tracheophyta</taxon>
        <taxon>Spermatophyta</taxon>
        <taxon>Magnoliopsida</taxon>
        <taxon>Ranunculales</taxon>
        <taxon>Ranunculaceae</taxon>
        <taxon>Coptidoideae</taxon>
        <taxon>Coptis</taxon>
    </lineage>
</organism>
<protein>
    <recommendedName>
        <fullName evidence="3">proteasome endopeptidase complex</fullName>
        <ecNumber evidence="3">3.4.25.1</ecNumber>
    </recommendedName>
</protein>
<evidence type="ECO:0000256" key="2">
    <source>
        <dbReference type="ARBA" id="ARBA00004123"/>
    </source>
</evidence>
<dbReference type="Proteomes" id="UP000631114">
    <property type="component" value="Unassembled WGS sequence"/>
</dbReference>
<dbReference type="PANTHER" id="PTHR32194">
    <property type="entry name" value="METALLOPROTEASE TLDD"/>
    <property type="match status" value="1"/>
</dbReference>
<keyword evidence="11" id="KW-1185">Reference proteome</keyword>
<keyword evidence="9" id="KW-0539">Nucleus</keyword>
<dbReference type="GO" id="GO:0005737">
    <property type="term" value="C:cytoplasm"/>
    <property type="evidence" value="ECO:0007669"/>
    <property type="project" value="TreeGrafter"/>
</dbReference>
<dbReference type="OrthoDB" id="429533at2759"/>
<proteinExistence type="predicted"/>
<dbReference type="EMBL" id="JADFTS010000009">
    <property type="protein sequence ID" value="KAF9590346.1"/>
    <property type="molecule type" value="Genomic_DNA"/>
</dbReference>
<evidence type="ECO:0000256" key="8">
    <source>
        <dbReference type="ARBA" id="ARBA00022942"/>
    </source>
</evidence>
<dbReference type="GO" id="GO:0005634">
    <property type="term" value="C:nucleus"/>
    <property type="evidence" value="ECO:0007669"/>
    <property type="project" value="UniProtKB-SubCell"/>
</dbReference>
<evidence type="ECO:0000313" key="10">
    <source>
        <dbReference type="EMBL" id="KAF9590346.1"/>
    </source>
</evidence>
<dbReference type="InterPro" id="IPR000243">
    <property type="entry name" value="Pept_T1A_subB"/>
</dbReference>
<dbReference type="InterPro" id="IPR001353">
    <property type="entry name" value="Proteasome_sua/b"/>
</dbReference>
<accession>A0A835H0K2</accession>
<dbReference type="EC" id="3.4.25.1" evidence="3"/>
<dbReference type="PRINTS" id="PR00141">
    <property type="entry name" value="PROTEASOME"/>
</dbReference>
<dbReference type="Gene3D" id="3.60.20.10">
    <property type="entry name" value="Glutamine Phosphoribosylpyrophosphate, subunit 1, domain 1"/>
    <property type="match status" value="1"/>
</dbReference>
<dbReference type="GO" id="GO:0004298">
    <property type="term" value="F:threonine-type endopeptidase activity"/>
    <property type="evidence" value="ECO:0007669"/>
    <property type="project" value="UniProtKB-KW"/>
</dbReference>
<dbReference type="Pfam" id="PF00227">
    <property type="entry name" value="Proteasome"/>
    <property type="match status" value="1"/>
</dbReference>
<dbReference type="SUPFAM" id="SSF56235">
    <property type="entry name" value="N-terminal nucleophile aminohydrolases (Ntn hydrolases)"/>
    <property type="match status" value="1"/>
</dbReference>
<evidence type="ECO:0000256" key="5">
    <source>
        <dbReference type="ARBA" id="ARBA00022670"/>
    </source>
</evidence>
<evidence type="ECO:0000256" key="7">
    <source>
        <dbReference type="ARBA" id="ARBA00022801"/>
    </source>
</evidence>
<keyword evidence="7" id="KW-0378">Hydrolase</keyword>
<keyword evidence="4" id="KW-0963">Cytoplasm</keyword>
<evidence type="ECO:0000313" key="11">
    <source>
        <dbReference type="Proteomes" id="UP000631114"/>
    </source>
</evidence>
<dbReference type="GO" id="GO:0051603">
    <property type="term" value="P:proteolysis involved in protein catabolic process"/>
    <property type="evidence" value="ECO:0007669"/>
    <property type="project" value="InterPro"/>
</dbReference>
<comment type="catalytic activity">
    <reaction evidence="1">
        <text>Cleavage of peptide bonds with very broad specificity.</text>
        <dbReference type="EC" id="3.4.25.1"/>
    </reaction>
</comment>
<gene>
    <name evidence="10" type="ORF">IFM89_033872</name>
</gene>